<keyword evidence="5" id="KW-0325">Glycoprotein</keyword>
<accession>A0A2T2NYW0</accession>
<evidence type="ECO:0000256" key="7">
    <source>
        <dbReference type="SAM" id="SignalP"/>
    </source>
</evidence>
<dbReference type="InterPro" id="IPR052282">
    <property type="entry name" value="Starch-active_LPMO"/>
</dbReference>
<keyword evidence="7" id="KW-0732">Signal</keyword>
<keyword evidence="3" id="KW-0186">Copper</keyword>
<dbReference type="Pfam" id="PF03067">
    <property type="entry name" value="LPMO_10"/>
    <property type="match status" value="1"/>
</dbReference>
<keyword evidence="4" id="KW-1015">Disulfide bond</keyword>
<feature type="chain" id="PRO_5015594134" description="Chitin-binding type-4 domain-containing protein" evidence="7">
    <location>
        <begin position="21"/>
        <end position="190"/>
    </location>
</feature>
<evidence type="ECO:0000256" key="5">
    <source>
        <dbReference type="ARBA" id="ARBA00023180"/>
    </source>
</evidence>
<gene>
    <name evidence="9" type="ORF">BS50DRAFT_662797</name>
</gene>
<dbReference type="AlphaFoldDB" id="A0A2T2NYW0"/>
<sequence>MFCKVATLVAFAAGISSVASHALIDVPAPRKAGPAFEERCGAAVVKELEKDIAGPIENAMAKADSSYKCDAYLCRGYQYEDNTDNVQAYKAGDVVDFHVNLVAGHRPGYANISVVDLAANKIIGEPLIEWGYWPCNSKNPCDNDIDFNVTIPDSLASTCAEGGQCALQWYWIATDKPQTYESCLDFTVSV</sequence>
<proteinExistence type="inferred from homology"/>
<evidence type="ECO:0000259" key="8">
    <source>
        <dbReference type="Pfam" id="PF03067"/>
    </source>
</evidence>
<evidence type="ECO:0000256" key="6">
    <source>
        <dbReference type="ARBA" id="ARBA00034311"/>
    </source>
</evidence>
<evidence type="ECO:0000256" key="3">
    <source>
        <dbReference type="ARBA" id="ARBA00023008"/>
    </source>
</evidence>
<dbReference type="EMBL" id="KZ678132">
    <property type="protein sequence ID" value="PSN70549.1"/>
    <property type="molecule type" value="Genomic_DNA"/>
</dbReference>
<name>A0A2T2NYW0_CORCC</name>
<evidence type="ECO:0000256" key="2">
    <source>
        <dbReference type="ARBA" id="ARBA00022723"/>
    </source>
</evidence>
<keyword evidence="10" id="KW-1185">Reference proteome</keyword>
<dbReference type="Proteomes" id="UP000240883">
    <property type="component" value="Unassembled WGS sequence"/>
</dbReference>
<evidence type="ECO:0000256" key="1">
    <source>
        <dbReference type="ARBA" id="ARBA00001973"/>
    </source>
</evidence>
<dbReference type="Gene3D" id="2.70.50.70">
    <property type="match status" value="1"/>
</dbReference>
<reference evidence="9 10" key="1">
    <citation type="journal article" date="2018" name="Front. Microbiol.">
        <title>Genome-Wide Analysis of Corynespora cassiicola Leaf Fall Disease Putative Effectors.</title>
        <authorList>
            <person name="Lopez D."/>
            <person name="Ribeiro S."/>
            <person name="Label P."/>
            <person name="Fumanal B."/>
            <person name="Venisse J.S."/>
            <person name="Kohler A."/>
            <person name="de Oliveira R.R."/>
            <person name="Labutti K."/>
            <person name="Lipzen A."/>
            <person name="Lail K."/>
            <person name="Bauer D."/>
            <person name="Ohm R.A."/>
            <person name="Barry K.W."/>
            <person name="Spatafora J."/>
            <person name="Grigoriev I.V."/>
            <person name="Martin F.M."/>
            <person name="Pujade-Renaud V."/>
        </authorList>
    </citation>
    <scope>NUCLEOTIDE SEQUENCE [LARGE SCALE GENOMIC DNA]</scope>
    <source>
        <strain evidence="9 10">Philippines</strain>
    </source>
</reference>
<organism evidence="9 10">
    <name type="scientific">Corynespora cassiicola Philippines</name>
    <dbReference type="NCBI Taxonomy" id="1448308"/>
    <lineage>
        <taxon>Eukaryota</taxon>
        <taxon>Fungi</taxon>
        <taxon>Dikarya</taxon>
        <taxon>Ascomycota</taxon>
        <taxon>Pezizomycotina</taxon>
        <taxon>Dothideomycetes</taxon>
        <taxon>Pleosporomycetidae</taxon>
        <taxon>Pleosporales</taxon>
        <taxon>Corynesporascaceae</taxon>
        <taxon>Corynespora</taxon>
    </lineage>
</organism>
<feature type="signal peptide" evidence="7">
    <location>
        <begin position="1"/>
        <end position="20"/>
    </location>
</feature>
<dbReference type="STRING" id="1448308.A0A2T2NYW0"/>
<evidence type="ECO:0000313" key="9">
    <source>
        <dbReference type="EMBL" id="PSN70549.1"/>
    </source>
</evidence>
<protein>
    <recommendedName>
        <fullName evidence="8">Chitin-binding type-4 domain-containing protein</fullName>
    </recommendedName>
</protein>
<feature type="domain" description="Chitin-binding type-4" evidence="8">
    <location>
        <begin position="56"/>
        <end position="186"/>
    </location>
</feature>
<dbReference type="GO" id="GO:0046872">
    <property type="term" value="F:metal ion binding"/>
    <property type="evidence" value="ECO:0007669"/>
    <property type="project" value="UniProtKB-KW"/>
</dbReference>
<keyword evidence="2" id="KW-0479">Metal-binding</keyword>
<evidence type="ECO:0000313" key="10">
    <source>
        <dbReference type="Proteomes" id="UP000240883"/>
    </source>
</evidence>
<dbReference type="OrthoDB" id="120613at2759"/>
<dbReference type="InterPro" id="IPR004302">
    <property type="entry name" value="Cellulose/chitin-bd_N"/>
</dbReference>
<comment type="similarity">
    <text evidence="6">Belongs to the polysaccharide monooxygenase AA13 family.</text>
</comment>
<dbReference type="PANTHER" id="PTHR36575">
    <property type="entry name" value="BINDING PROTEIN, PUTATIVE (AFU_ORTHOLOGUE AFUA_1G14430)-RELATED"/>
    <property type="match status" value="1"/>
</dbReference>
<evidence type="ECO:0000256" key="4">
    <source>
        <dbReference type="ARBA" id="ARBA00023157"/>
    </source>
</evidence>
<comment type="cofactor">
    <cofactor evidence="1">
        <name>Cu(2+)</name>
        <dbReference type="ChEBI" id="CHEBI:29036"/>
    </cofactor>
</comment>
<dbReference type="PANTHER" id="PTHR36575:SF2">
    <property type="entry name" value="CHITIN-BINDING TYPE-4 DOMAIN-CONTAINING PROTEIN-RELATED"/>
    <property type="match status" value="1"/>
</dbReference>